<dbReference type="SUPFAM" id="SSF103107">
    <property type="entry name" value="Hypothetical protein c14orf129, hspc210"/>
    <property type="match status" value="1"/>
</dbReference>
<organism evidence="3">
    <name type="scientific">Absidia glauca</name>
    <name type="common">Pin mould</name>
    <dbReference type="NCBI Taxonomy" id="4829"/>
    <lineage>
        <taxon>Eukaryota</taxon>
        <taxon>Fungi</taxon>
        <taxon>Fungi incertae sedis</taxon>
        <taxon>Mucoromycota</taxon>
        <taxon>Mucoromycotina</taxon>
        <taxon>Mucoromycetes</taxon>
        <taxon>Mucorales</taxon>
        <taxon>Cunninghamellaceae</taxon>
        <taxon>Absidia</taxon>
    </lineage>
</organism>
<proteinExistence type="predicted"/>
<evidence type="ECO:0000313" key="4">
    <source>
        <dbReference type="Proteomes" id="UP000078561"/>
    </source>
</evidence>
<dbReference type="OrthoDB" id="5804279at2759"/>
<dbReference type="Gene3D" id="3.30.2280.10">
    <property type="entry name" value="Hypothetical protein (hspc210)"/>
    <property type="match status" value="1"/>
</dbReference>
<dbReference type="InterPro" id="IPR007967">
    <property type="entry name" value="GSKIP_dom"/>
</dbReference>
<keyword evidence="4" id="KW-1185">Reference proteome</keyword>
<reference evidence="3" key="1">
    <citation type="submission" date="2016-04" db="EMBL/GenBank/DDBJ databases">
        <authorList>
            <person name="Evans L.H."/>
            <person name="Alamgir A."/>
            <person name="Owens N."/>
            <person name="Weber N.D."/>
            <person name="Virtaneva K."/>
            <person name="Barbian K."/>
            <person name="Babar A."/>
            <person name="Rosenke K."/>
        </authorList>
    </citation>
    <scope>NUCLEOTIDE SEQUENCE [LARGE SCALE GENOMIC DNA]</scope>
    <source>
        <strain evidence="3">CBS 101.48</strain>
    </source>
</reference>
<dbReference type="EMBL" id="LT554202">
    <property type="protein sequence ID" value="SAM03486.1"/>
    <property type="molecule type" value="Genomic_DNA"/>
</dbReference>
<protein>
    <recommendedName>
        <fullName evidence="2">GSKIP domain-containing protein</fullName>
    </recommendedName>
</protein>
<gene>
    <name evidence="3" type="primary">ABSGL_09327.1 scaffold 11175</name>
</gene>
<dbReference type="InterPro" id="IPR023231">
    <property type="entry name" value="GSKIP_dom_sf"/>
</dbReference>
<feature type="domain" description="GSKIP" evidence="2">
    <location>
        <begin position="40"/>
        <end position="117"/>
    </location>
</feature>
<evidence type="ECO:0000313" key="3">
    <source>
        <dbReference type="EMBL" id="SAM03486.1"/>
    </source>
</evidence>
<dbReference type="OMA" id="MAVSPMF"/>
<evidence type="ECO:0000259" key="2">
    <source>
        <dbReference type="Pfam" id="PF05303"/>
    </source>
</evidence>
<name>A0A168Q472_ABSGL</name>
<dbReference type="InParanoid" id="A0A168Q472"/>
<sequence>MRFHSLTEELNSITTDYDYGIVPGSAAVFVKDEVLGIGRLDLTLLEGVMVVIEVSDQGYKIASSSPLSDDPMTLAASEQVQSCVDRQVFETMDNLLMTASPLFRERFQSTLYDKLHEVQQLQLLEQQQQQQPSLGHTSEDHRRESSTTASNAPIDQLTSVPEASSTSSSSSSSLSPALLSDPYTNVPMTTTNQYPAPTSLDSYITPASNHQDLMDEFNQWIH</sequence>
<dbReference type="Proteomes" id="UP000078561">
    <property type="component" value="Unassembled WGS sequence"/>
</dbReference>
<accession>A0A168Q472</accession>
<dbReference type="AlphaFoldDB" id="A0A168Q472"/>
<evidence type="ECO:0000256" key="1">
    <source>
        <dbReference type="SAM" id="MobiDB-lite"/>
    </source>
</evidence>
<dbReference type="Pfam" id="PF05303">
    <property type="entry name" value="GSKIP_dom"/>
    <property type="match status" value="1"/>
</dbReference>
<feature type="compositionally biased region" description="Low complexity" evidence="1">
    <location>
        <begin position="157"/>
        <end position="180"/>
    </location>
</feature>
<feature type="region of interest" description="Disordered" evidence="1">
    <location>
        <begin position="126"/>
        <end position="199"/>
    </location>
</feature>
<feature type="compositionally biased region" description="Polar residues" evidence="1">
    <location>
        <begin position="182"/>
        <end position="199"/>
    </location>
</feature>